<evidence type="ECO:0000256" key="1">
    <source>
        <dbReference type="SAM" id="MobiDB-lite"/>
    </source>
</evidence>
<reference evidence="3" key="1">
    <citation type="journal article" date="2008" name="Nat. Genet.">
        <title>The Pristionchus pacificus genome provides a unique perspective on nematode lifestyle and parasitism.</title>
        <authorList>
            <person name="Dieterich C."/>
            <person name="Clifton S.W."/>
            <person name="Schuster L.N."/>
            <person name="Chinwalla A."/>
            <person name="Delehaunty K."/>
            <person name="Dinkelacker I."/>
            <person name="Fulton L."/>
            <person name="Fulton R."/>
            <person name="Godfrey J."/>
            <person name="Minx P."/>
            <person name="Mitreva M."/>
            <person name="Roeseler W."/>
            <person name="Tian H."/>
            <person name="Witte H."/>
            <person name="Yang S.P."/>
            <person name="Wilson R.K."/>
            <person name="Sommer R.J."/>
        </authorList>
    </citation>
    <scope>NUCLEOTIDE SEQUENCE [LARGE SCALE GENOMIC DNA]</scope>
    <source>
        <strain evidence="3">PS312</strain>
    </source>
</reference>
<feature type="region of interest" description="Disordered" evidence="1">
    <location>
        <begin position="133"/>
        <end position="175"/>
    </location>
</feature>
<keyword evidence="3" id="KW-1185">Reference proteome</keyword>
<feature type="compositionally biased region" description="Low complexity" evidence="1">
    <location>
        <begin position="163"/>
        <end position="174"/>
    </location>
</feature>
<accession>A0A2A6D2Q2</accession>
<dbReference type="Proteomes" id="UP000005239">
    <property type="component" value="Unassembled WGS sequence"/>
</dbReference>
<protein>
    <submittedName>
        <fullName evidence="2">Uncharacterized protein</fullName>
    </submittedName>
</protein>
<evidence type="ECO:0000313" key="3">
    <source>
        <dbReference type="Proteomes" id="UP000005239"/>
    </source>
</evidence>
<dbReference type="EnsemblMetazoa" id="PPA42320.1">
    <property type="protein sequence ID" value="PPA42320.1"/>
    <property type="gene ID" value="WBGene00280689"/>
</dbReference>
<feature type="compositionally biased region" description="Low complexity" evidence="1">
    <location>
        <begin position="145"/>
        <end position="156"/>
    </location>
</feature>
<gene>
    <name evidence="2" type="primary">WBGene00280689</name>
</gene>
<accession>A0A8R1Z2F9</accession>
<name>A0A2A6D2Q2_PRIPA</name>
<reference evidence="2" key="2">
    <citation type="submission" date="2022-06" db="UniProtKB">
        <authorList>
            <consortium name="EnsemblMetazoa"/>
        </authorList>
    </citation>
    <scope>IDENTIFICATION</scope>
    <source>
        <strain evidence="2">PS312</strain>
    </source>
</reference>
<organism evidence="2 3">
    <name type="scientific">Pristionchus pacificus</name>
    <name type="common">Parasitic nematode worm</name>
    <dbReference type="NCBI Taxonomy" id="54126"/>
    <lineage>
        <taxon>Eukaryota</taxon>
        <taxon>Metazoa</taxon>
        <taxon>Ecdysozoa</taxon>
        <taxon>Nematoda</taxon>
        <taxon>Chromadorea</taxon>
        <taxon>Rhabditida</taxon>
        <taxon>Rhabditina</taxon>
        <taxon>Diplogasteromorpha</taxon>
        <taxon>Diplogasteroidea</taxon>
        <taxon>Neodiplogasteridae</taxon>
        <taxon>Pristionchus</taxon>
    </lineage>
</organism>
<evidence type="ECO:0000313" key="2">
    <source>
        <dbReference type="EnsemblMetazoa" id="PPA42320.1"/>
    </source>
</evidence>
<sequence length="219" mass="23038">MSYRTPALMASAVQVQSSTVPPTVSQRAFRCTNPRFRVSTSTEPPKILIPSAYRTRTLAIVHRVPTVPSTHRPRNSSIPAQMLAPVVTKEMQLFKLGPTNKNNLRNVRARAQSLNEGISTGSIAKQQLQAARSVSAGGHRVPKNSVSVGNLPSLSGSPGGSGASSTSSSPPKSFSVRKATLDPIVEGVELGAVSSAPVIVAKKQRSGSTPTTREECSDG</sequence>
<dbReference type="OrthoDB" id="5851172at2759"/>
<proteinExistence type="predicted"/>
<dbReference type="AlphaFoldDB" id="A0A2A6D2Q2"/>